<evidence type="ECO:0000313" key="2">
    <source>
        <dbReference type="Proteomes" id="UP000033710"/>
    </source>
</evidence>
<dbReference type="VEuPathDB" id="FungiDB:SPSK_01341"/>
<organism evidence="1 2">
    <name type="scientific">Sporothrix schenckii 1099-18</name>
    <dbReference type="NCBI Taxonomy" id="1397361"/>
    <lineage>
        <taxon>Eukaryota</taxon>
        <taxon>Fungi</taxon>
        <taxon>Dikarya</taxon>
        <taxon>Ascomycota</taxon>
        <taxon>Pezizomycotina</taxon>
        <taxon>Sordariomycetes</taxon>
        <taxon>Sordariomycetidae</taxon>
        <taxon>Ophiostomatales</taxon>
        <taxon>Ophiostomataceae</taxon>
        <taxon>Sporothrix</taxon>
    </lineage>
</organism>
<comment type="caution">
    <text evidence="1">The sequence shown here is derived from an EMBL/GenBank/DDBJ whole genome shotgun (WGS) entry which is preliminary data.</text>
</comment>
<proteinExistence type="predicted"/>
<reference evidence="1 2" key="2">
    <citation type="journal article" date="2015" name="Eukaryot. Cell">
        <title>Asexual propagation of a virulent clone complex in a human and feline outbreak of sporotrichosis.</title>
        <authorList>
            <person name="Teixeira Mde M."/>
            <person name="Rodrigues A.M."/>
            <person name="Tsui C.K."/>
            <person name="de Almeida L.G."/>
            <person name="Van Diepeningen A.D."/>
            <person name="van den Ende B.G."/>
            <person name="Fernandes G.F."/>
            <person name="Kano R."/>
            <person name="Hamelin R.C."/>
            <person name="Lopes-Bezerra L.M."/>
            <person name="Vasconcelos A.T."/>
            <person name="de Hoog S."/>
            <person name="de Camargo Z.P."/>
            <person name="Felipe M.S."/>
        </authorList>
    </citation>
    <scope>NUCLEOTIDE SEQUENCE [LARGE SCALE GENOMIC DNA]</scope>
    <source>
        <strain evidence="1 2">1099-18</strain>
    </source>
</reference>
<evidence type="ECO:0000313" key="1">
    <source>
        <dbReference type="EMBL" id="KJR81419.1"/>
    </source>
</evidence>
<protein>
    <submittedName>
        <fullName evidence="1">Uncharacterized protein</fullName>
    </submittedName>
</protein>
<sequence length="71" mass="7625">MSETFQTVPAEYVGHLFVIGLDDVDAEDPPCLPAGLSVESLFASPLEEIKKAGHSLQPHTFQIDLLSTSPS</sequence>
<dbReference type="AlphaFoldDB" id="A0A0F2LX33"/>
<name>A0A0F2LX33_SPOSC</name>
<reference evidence="1 2" key="1">
    <citation type="journal article" date="2014" name="BMC Genomics">
        <title>Comparative genomics of the major fungal agents of human and animal Sporotrichosis: Sporothrix schenckii and Sporothrix brasiliensis.</title>
        <authorList>
            <person name="Teixeira M.M."/>
            <person name="de Almeida L.G."/>
            <person name="Kubitschek-Barreira P."/>
            <person name="Alves F.L."/>
            <person name="Kioshima E.S."/>
            <person name="Abadio A.K."/>
            <person name="Fernandes L."/>
            <person name="Derengowski L.S."/>
            <person name="Ferreira K.S."/>
            <person name="Souza R.C."/>
            <person name="Ruiz J.C."/>
            <person name="de Andrade N.C."/>
            <person name="Paes H.C."/>
            <person name="Nicola A.M."/>
            <person name="Albuquerque P."/>
            <person name="Gerber A.L."/>
            <person name="Martins V.P."/>
            <person name="Peconick L.D."/>
            <person name="Neto A.V."/>
            <person name="Chaucanez C.B."/>
            <person name="Silva P.A."/>
            <person name="Cunha O.L."/>
            <person name="de Oliveira F.F."/>
            <person name="dos Santos T.C."/>
            <person name="Barros A.L."/>
            <person name="Soares M.A."/>
            <person name="de Oliveira L.M."/>
            <person name="Marini M.M."/>
            <person name="Villalobos-Duno H."/>
            <person name="Cunha M.M."/>
            <person name="de Hoog S."/>
            <person name="da Silveira J.F."/>
            <person name="Henrissat B."/>
            <person name="Nino-Vega G.A."/>
            <person name="Cisalpino P.S."/>
            <person name="Mora-Montes H.M."/>
            <person name="Almeida S.R."/>
            <person name="Stajich J.E."/>
            <person name="Lopes-Bezerra L.M."/>
            <person name="Vasconcelos A.T."/>
            <person name="Felipe M.S."/>
        </authorList>
    </citation>
    <scope>NUCLEOTIDE SEQUENCE [LARGE SCALE GENOMIC DNA]</scope>
    <source>
        <strain evidence="1 2">1099-18</strain>
    </source>
</reference>
<dbReference type="EMBL" id="AXCR01000011">
    <property type="protein sequence ID" value="KJR81419.1"/>
    <property type="molecule type" value="Genomic_DNA"/>
</dbReference>
<gene>
    <name evidence="1" type="ORF">SPSK_01341</name>
</gene>
<dbReference type="Proteomes" id="UP000033710">
    <property type="component" value="Unassembled WGS sequence"/>
</dbReference>
<accession>A0A0F2LX33</accession>
<dbReference type="GeneID" id="27663545"/>
<dbReference type="KEGG" id="ssck:SPSK_01341"/>
<dbReference type="RefSeq" id="XP_016584095.1">
    <property type="nucleotide sequence ID" value="XM_016728268.1"/>
</dbReference>